<evidence type="ECO:0000259" key="3">
    <source>
        <dbReference type="SMART" id="SM00460"/>
    </source>
</evidence>
<evidence type="ECO:0000256" key="2">
    <source>
        <dbReference type="SAM" id="SignalP"/>
    </source>
</evidence>
<dbReference type="AlphaFoldDB" id="A0A6L5GTU8"/>
<feature type="domain" description="Transglutaminase-like" evidence="3">
    <location>
        <begin position="600"/>
        <end position="661"/>
    </location>
</feature>
<evidence type="ECO:0000313" key="5">
    <source>
        <dbReference type="Proteomes" id="UP000473648"/>
    </source>
</evidence>
<feature type="chain" id="PRO_5026880585" description="Transglutaminase-like domain-containing protein" evidence="2">
    <location>
        <begin position="27"/>
        <end position="691"/>
    </location>
</feature>
<accession>A0A6L5GTU8</accession>
<protein>
    <recommendedName>
        <fullName evidence="3">Transglutaminase-like domain-containing protein</fullName>
    </recommendedName>
</protein>
<dbReference type="SUPFAM" id="SSF54001">
    <property type="entry name" value="Cysteine proteinases"/>
    <property type="match status" value="1"/>
</dbReference>
<proteinExistence type="predicted"/>
<gene>
    <name evidence="4" type="ORF">FRC53_09885</name>
</gene>
<dbReference type="InterPro" id="IPR006637">
    <property type="entry name" value="ChW"/>
</dbReference>
<feature type="region of interest" description="Disordered" evidence="1">
    <location>
        <begin position="40"/>
        <end position="73"/>
    </location>
</feature>
<feature type="signal peptide" evidence="2">
    <location>
        <begin position="1"/>
        <end position="26"/>
    </location>
</feature>
<evidence type="ECO:0000256" key="1">
    <source>
        <dbReference type="SAM" id="MobiDB-lite"/>
    </source>
</evidence>
<dbReference type="PROSITE" id="PS51257">
    <property type="entry name" value="PROKAR_LIPOPROTEIN"/>
    <property type="match status" value="1"/>
</dbReference>
<comment type="caution">
    <text evidence="4">The sequence shown here is derived from an EMBL/GenBank/DDBJ whole genome shotgun (WGS) entry which is preliminary data.</text>
</comment>
<keyword evidence="5" id="KW-1185">Reference proteome</keyword>
<name>A0A6L5GTU8_9FIRM</name>
<dbReference type="Pfam" id="PF07538">
    <property type="entry name" value="ChW"/>
    <property type="match status" value="9"/>
</dbReference>
<keyword evidence="2" id="KW-0732">Signal</keyword>
<reference evidence="4" key="1">
    <citation type="journal article" date="2020" name="Appl. Environ. Microbiol.">
        <title>Medium-Chain Fatty Acid Synthesis by 'Candidatus Weimeria bifida' gen. nov., sp. nov., and 'Candidatus Pseudoramibacter fermentans' sp. nov.</title>
        <authorList>
            <person name="Scarborough M.J."/>
            <person name="Myers K.S."/>
            <person name="Donohue T.J."/>
            <person name="Noguera D.R."/>
        </authorList>
    </citation>
    <scope>NUCLEOTIDE SEQUENCE</scope>
    <source>
        <strain evidence="4">EUB1.1</strain>
    </source>
</reference>
<dbReference type="Gene3D" id="3.10.620.30">
    <property type="match status" value="1"/>
</dbReference>
<dbReference type="InterPro" id="IPR002931">
    <property type="entry name" value="Transglutaminase-like"/>
</dbReference>
<evidence type="ECO:0000313" key="4">
    <source>
        <dbReference type="EMBL" id="MQM73701.1"/>
    </source>
</evidence>
<dbReference type="EMBL" id="VOGB01000005">
    <property type="protein sequence ID" value="MQM73701.1"/>
    <property type="molecule type" value="Genomic_DNA"/>
</dbReference>
<sequence>MKLKKVFSSLVVFLLIGIFACVGVSAAGVDEASGNSTSSTAAVVTQSENASKSASNPTSETTDSTAQNTTQVEQQGQSVPSVIYSAHVQNIGTQSEVADGALAGTIGKGYRLEAFRVRLENAGNSKLSYSAHIQNLGWKDYNQNELAGTTGKALRVEAIKIKLNGDLANQYDIVYRVHVQDFGWLNWARNGEPAGTVSKSLRVEAMQIKLVKKGETPTNDPVNTPSANSKAFLYDTISYYTHVQNIGTQSWKADGEIAGTTGKSLRVEGIAIKVADPEYLGTSGNIDYRAHVQNVGWQDWKKNGAYAGTTGQGLRMEAIQIKLDGDLANQYDVYYSCHVQNYGWLAWAKNGESSGTEGLALRVEAIQIKLVKKGEAAPSNNGRDSHSELTKAMFKDNLGVSYQTHVQNIGWTDWSKNGATSGTTGKGLRIEGYRVAVQDNLANNSYITYHSHIQNIGNQQAWQDSRNGSAYSGTSGKSLRVEAVQMKLNGYASGAMDVWYRVHVQNYGWLGWAKNGEWAGTSNGSLRIEAVQVVLRPKSEGASGSTARHYIHVNLYPQANAVLNHIGRNLRAAYNWSAGLTYWRQYYSPNMGTRWYANIGFTQHRGNCYVMAATFTEMARALGYDAHQVVGFVPHIGGGDAPHSWVEIDEKDGTWVYDPNLTNELHLPAFHFKYGKAKTWRYYKYHRTKLR</sequence>
<dbReference type="Proteomes" id="UP000473648">
    <property type="component" value="Unassembled WGS sequence"/>
</dbReference>
<feature type="compositionally biased region" description="Polar residues" evidence="1">
    <location>
        <begin position="46"/>
        <end position="73"/>
    </location>
</feature>
<dbReference type="SMART" id="SM00460">
    <property type="entry name" value="TGc"/>
    <property type="match status" value="1"/>
</dbReference>
<dbReference type="SMART" id="SM00728">
    <property type="entry name" value="ChW"/>
    <property type="match status" value="9"/>
</dbReference>
<dbReference type="Pfam" id="PF01841">
    <property type="entry name" value="Transglut_core"/>
    <property type="match status" value="1"/>
</dbReference>
<organism evidence="4 5">
    <name type="scientific">Candidatus Pseudoramibacter fermentans</name>
    <dbReference type="NCBI Taxonomy" id="2594427"/>
    <lineage>
        <taxon>Bacteria</taxon>
        <taxon>Bacillati</taxon>
        <taxon>Bacillota</taxon>
        <taxon>Clostridia</taxon>
        <taxon>Eubacteriales</taxon>
        <taxon>Eubacteriaceae</taxon>
        <taxon>Pseudoramibacter</taxon>
    </lineage>
</organism>
<dbReference type="InterPro" id="IPR038765">
    <property type="entry name" value="Papain-like_cys_pep_sf"/>
</dbReference>